<sequence>MTKKAGKFPEIIDRHPSAEIPLRGVESRLIQAGNQQFVFMEFSEDAEVPTHSHNAQWGVVLDGEMELTINGEVKLLKKGDSYYIDKDVPHSAKISKGFKDLTLFDQSDRYKELK</sequence>
<reference evidence="2" key="1">
    <citation type="submission" date="2018-07" db="EMBL/GenBank/DDBJ databases">
        <authorList>
            <consortium name="Genoscope - CEA"/>
            <person name="William W."/>
        </authorList>
    </citation>
    <scope>NUCLEOTIDE SEQUENCE</scope>
    <source>
        <strain evidence="2">IK1</strain>
    </source>
</reference>
<dbReference type="EMBL" id="UPXZ01000025">
    <property type="protein sequence ID" value="VBB45692.1"/>
    <property type="molecule type" value="Genomic_DNA"/>
</dbReference>
<organism evidence="2">
    <name type="scientific">uncultured Paludibacter sp</name>
    <dbReference type="NCBI Taxonomy" id="497635"/>
    <lineage>
        <taxon>Bacteria</taxon>
        <taxon>Pseudomonadati</taxon>
        <taxon>Bacteroidota</taxon>
        <taxon>Bacteroidia</taxon>
        <taxon>Bacteroidales</taxon>
        <taxon>Paludibacteraceae</taxon>
        <taxon>Paludibacter</taxon>
        <taxon>environmental samples</taxon>
    </lineage>
</organism>
<dbReference type="InterPro" id="IPR013096">
    <property type="entry name" value="Cupin_2"/>
</dbReference>
<dbReference type="Pfam" id="PF07883">
    <property type="entry name" value="Cupin_2"/>
    <property type="match status" value="1"/>
</dbReference>
<protein>
    <recommendedName>
        <fullName evidence="1">Cupin type-2 domain-containing protein</fullName>
    </recommendedName>
</protein>
<gene>
    <name evidence="2" type="ORF">TRIP_D310087</name>
</gene>
<dbReference type="Gene3D" id="2.60.120.10">
    <property type="entry name" value="Jelly Rolls"/>
    <property type="match status" value="1"/>
</dbReference>
<dbReference type="InterPro" id="IPR052535">
    <property type="entry name" value="Bacilysin_H2HPP_isomerase"/>
</dbReference>
<dbReference type="InterPro" id="IPR011051">
    <property type="entry name" value="RmlC_Cupin_sf"/>
</dbReference>
<dbReference type="SUPFAM" id="SSF51182">
    <property type="entry name" value="RmlC-like cupins"/>
    <property type="match status" value="1"/>
</dbReference>
<proteinExistence type="predicted"/>
<evidence type="ECO:0000313" key="2">
    <source>
        <dbReference type="EMBL" id="VBB45692.1"/>
    </source>
</evidence>
<dbReference type="PANTHER" id="PTHR40112:SF1">
    <property type="entry name" value="H2HPP ISOMERASE"/>
    <property type="match status" value="1"/>
</dbReference>
<feature type="domain" description="Cupin type-2" evidence="1">
    <location>
        <begin position="40"/>
        <end position="92"/>
    </location>
</feature>
<dbReference type="AlphaFoldDB" id="A0A653AC97"/>
<name>A0A653AC97_9BACT</name>
<evidence type="ECO:0000259" key="1">
    <source>
        <dbReference type="Pfam" id="PF07883"/>
    </source>
</evidence>
<dbReference type="PANTHER" id="PTHR40112">
    <property type="entry name" value="H2HPP ISOMERASE"/>
    <property type="match status" value="1"/>
</dbReference>
<accession>A0A653AC97</accession>
<dbReference type="InterPro" id="IPR014710">
    <property type="entry name" value="RmlC-like_jellyroll"/>
</dbReference>